<gene>
    <name evidence="8" type="primary">tyrS</name>
    <name evidence="11" type="ORF">GII36_03480</name>
</gene>
<evidence type="ECO:0000259" key="10">
    <source>
        <dbReference type="Pfam" id="PF22421"/>
    </source>
</evidence>
<keyword evidence="1 8" id="KW-0436">Ligase</keyword>
<dbReference type="InterPro" id="IPR024107">
    <property type="entry name" value="Tyr-tRNA-ligase_bac_1"/>
</dbReference>
<feature type="binding site" evidence="8">
    <location>
        <position position="244"/>
    </location>
    <ligand>
        <name>ATP</name>
        <dbReference type="ChEBI" id="CHEBI:30616"/>
    </ligand>
</feature>
<dbReference type="Proteomes" id="UP001059824">
    <property type="component" value="Chromosome"/>
</dbReference>
<evidence type="ECO:0000256" key="7">
    <source>
        <dbReference type="ARBA" id="ARBA00048248"/>
    </source>
</evidence>
<organism evidence="11 12">
    <name type="scientific">Candidatus Mycosynbacter amalyticus</name>
    <dbReference type="NCBI Taxonomy" id="2665156"/>
    <lineage>
        <taxon>Bacteria</taxon>
        <taxon>Candidatus Saccharimonadota</taxon>
        <taxon>Candidatus Saccharimonadota incertae sedis</taxon>
        <taxon>Candidatus Mycosynbacter</taxon>
    </lineage>
</organism>
<comment type="subunit">
    <text evidence="8">Homodimer.</text>
</comment>
<dbReference type="InterPro" id="IPR002307">
    <property type="entry name" value="Tyr-tRNA-ligase"/>
</dbReference>
<keyword evidence="5 8" id="KW-0648">Protein biosynthesis</keyword>
<comment type="catalytic activity">
    <reaction evidence="7 8">
        <text>tRNA(Tyr) + L-tyrosine + ATP = L-tyrosyl-tRNA(Tyr) + AMP + diphosphate + H(+)</text>
        <dbReference type="Rhea" id="RHEA:10220"/>
        <dbReference type="Rhea" id="RHEA-COMP:9706"/>
        <dbReference type="Rhea" id="RHEA-COMP:9707"/>
        <dbReference type="ChEBI" id="CHEBI:15378"/>
        <dbReference type="ChEBI" id="CHEBI:30616"/>
        <dbReference type="ChEBI" id="CHEBI:33019"/>
        <dbReference type="ChEBI" id="CHEBI:58315"/>
        <dbReference type="ChEBI" id="CHEBI:78442"/>
        <dbReference type="ChEBI" id="CHEBI:78536"/>
        <dbReference type="ChEBI" id="CHEBI:456215"/>
        <dbReference type="EC" id="6.1.1.1"/>
    </reaction>
</comment>
<dbReference type="HAMAP" id="MF_02006">
    <property type="entry name" value="Tyr_tRNA_synth_type1"/>
    <property type="match status" value="1"/>
</dbReference>
<evidence type="ECO:0000256" key="9">
    <source>
        <dbReference type="PROSITE-ProRule" id="PRU00182"/>
    </source>
</evidence>
<feature type="binding site" evidence="8">
    <location>
        <position position="184"/>
    </location>
    <ligand>
        <name>L-tyrosine</name>
        <dbReference type="ChEBI" id="CHEBI:58315"/>
    </ligand>
</feature>
<comment type="function">
    <text evidence="8">Catalyzes the attachment of tyrosine to tRNA(Tyr) in a two-step reaction: tyrosine is first activated by ATP to form Tyr-AMP and then transferred to the acceptor end of tRNA(Tyr).</text>
</comment>
<dbReference type="SUPFAM" id="SSF55174">
    <property type="entry name" value="Alpha-L RNA-binding motif"/>
    <property type="match status" value="1"/>
</dbReference>
<comment type="similarity">
    <text evidence="8">Belongs to the class-I aminoacyl-tRNA synthetase family. TyrS type 1 subfamily.</text>
</comment>
<feature type="short sequence motif" description="'KMSKS' region" evidence="8">
    <location>
        <begin position="241"/>
        <end position="245"/>
    </location>
</feature>
<sequence length="430" mass="47771">MVIYDNLQNKDTTRVTLSEELTWRGFVNQTTFDDITALDGVSRKLYFGVDPSGRGMQIGNLAAALMVRHMAAHGHEVYLLVGGATGMIGDPDGKLDERDLKAVDEIATNKSEIARQYEQVFGGLNFHIVDNYDWFKNINYLDFLRDVGKHVPMSMMLGREFIQTRLGDGGNGISYAEFSYSLIQGYDFLHLYREHDVTLQVCGADQWGNSIAGVDLIRRIEGGEAHVYSVPLVINKATGRKFGKSEGGAIWLDPNQTSVYKFYQFWLNVDDEGVIDYMKMYTLLSKDEIDKIAAEQAAAPHTRVAQKRLAWEVTNLVHGEARTQAAVQATNVLFGDEAFDALNTDLLEILTNELPTIERVQTIIDGKDTAPTLMISEALVKAQVAKSKGEGRRLLAGGAITINGEKVFEDTMVSNTTLLKKGKNTFILIV</sequence>
<dbReference type="PANTHER" id="PTHR11766">
    <property type="entry name" value="TYROSYL-TRNA SYNTHETASE"/>
    <property type="match status" value="1"/>
</dbReference>
<dbReference type="KEGG" id="mama:GII36_03480"/>
<dbReference type="InterPro" id="IPR014729">
    <property type="entry name" value="Rossmann-like_a/b/a_fold"/>
</dbReference>
<protein>
    <recommendedName>
        <fullName evidence="8">Tyrosine--tRNA ligase</fullName>
        <ecNumber evidence="8">6.1.1.1</ecNumber>
    </recommendedName>
    <alternativeName>
        <fullName evidence="8">Tyrosyl-tRNA synthetase</fullName>
        <shortName evidence="8">TyrRS</shortName>
    </alternativeName>
</protein>
<feature type="binding site" evidence="8">
    <location>
        <position position="180"/>
    </location>
    <ligand>
        <name>L-tyrosine</name>
        <dbReference type="ChEBI" id="CHEBI:58315"/>
    </ligand>
</feature>
<dbReference type="AlphaFoldDB" id="A0A857MNR5"/>
<keyword evidence="4 9" id="KW-0694">RNA-binding</keyword>
<dbReference type="PRINTS" id="PR01040">
    <property type="entry name" value="TRNASYNTHTYR"/>
</dbReference>
<evidence type="ECO:0000256" key="8">
    <source>
        <dbReference type="HAMAP-Rule" id="MF_02006"/>
    </source>
</evidence>
<keyword evidence="12" id="KW-1185">Reference proteome</keyword>
<evidence type="ECO:0000256" key="1">
    <source>
        <dbReference type="ARBA" id="ARBA00022598"/>
    </source>
</evidence>
<dbReference type="EC" id="6.1.1.1" evidence="8"/>
<evidence type="ECO:0000256" key="6">
    <source>
        <dbReference type="ARBA" id="ARBA00023146"/>
    </source>
</evidence>
<keyword evidence="6 8" id="KW-0030">Aminoacyl-tRNA synthetase</keyword>
<evidence type="ECO:0000256" key="5">
    <source>
        <dbReference type="ARBA" id="ARBA00022917"/>
    </source>
</evidence>
<dbReference type="GO" id="GO:0006437">
    <property type="term" value="P:tyrosyl-tRNA aminoacylation"/>
    <property type="evidence" value="ECO:0007669"/>
    <property type="project" value="UniProtKB-UniRule"/>
</dbReference>
<dbReference type="NCBIfam" id="TIGR00234">
    <property type="entry name" value="tyrS"/>
    <property type="match status" value="1"/>
</dbReference>
<dbReference type="GO" id="GO:0004831">
    <property type="term" value="F:tyrosine-tRNA ligase activity"/>
    <property type="evidence" value="ECO:0007669"/>
    <property type="project" value="UniProtKB-UniRule"/>
</dbReference>
<reference evidence="11" key="1">
    <citation type="journal article" date="2021" name="Nat. Microbiol.">
        <title>Cocultivation of an ultrasmall environmental parasitic bacterium with lytic ability against bacteria associated with wastewater foams.</title>
        <authorList>
            <person name="Batinovic S."/>
            <person name="Rose J.J.A."/>
            <person name="Ratcliffe J."/>
            <person name="Seviour R.J."/>
            <person name="Petrovski S."/>
        </authorList>
    </citation>
    <scope>NUCLEOTIDE SEQUENCE</scope>
    <source>
        <strain evidence="11">JR1</strain>
    </source>
</reference>
<feature type="binding site" evidence="8">
    <location>
        <position position="46"/>
    </location>
    <ligand>
        <name>L-tyrosine</name>
        <dbReference type="ChEBI" id="CHEBI:58315"/>
    </ligand>
</feature>
<keyword evidence="3 8" id="KW-0067">ATP-binding</keyword>
<dbReference type="Gene3D" id="1.10.240.10">
    <property type="entry name" value="Tyrosyl-Transfer RNA Synthetase"/>
    <property type="match status" value="1"/>
</dbReference>
<dbReference type="Gene3D" id="3.10.290.10">
    <property type="entry name" value="RNA-binding S4 domain"/>
    <property type="match status" value="1"/>
</dbReference>
<name>A0A857MNR5_9BACT</name>
<dbReference type="GO" id="GO:0005524">
    <property type="term" value="F:ATP binding"/>
    <property type="evidence" value="ECO:0007669"/>
    <property type="project" value="UniProtKB-UniRule"/>
</dbReference>
<evidence type="ECO:0000313" key="11">
    <source>
        <dbReference type="EMBL" id="QHN42899.1"/>
    </source>
</evidence>
<dbReference type="SUPFAM" id="SSF52374">
    <property type="entry name" value="Nucleotidylyl transferase"/>
    <property type="match status" value="1"/>
</dbReference>
<evidence type="ECO:0000313" key="12">
    <source>
        <dbReference type="Proteomes" id="UP001059824"/>
    </source>
</evidence>
<accession>A0A857MNR5</accession>
<dbReference type="InterPro" id="IPR054608">
    <property type="entry name" value="SYY-like_C"/>
</dbReference>
<comment type="subcellular location">
    <subcellularLocation>
        <location evidence="8">Cytoplasm</location>
    </subcellularLocation>
</comment>
<dbReference type="FunFam" id="1.10.240.10:FF:000001">
    <property type="entry name" value="Tyrosine--tRNA ligase"/>
    <property type="match status" value="1"/>
</dbReference>
<dbReference type="PANTHER" id="PTHR11766:SF0">
    <property type="entry name" value="TYROSINE--TRNA LIGASE, MITOCHONDRIAL"/>
    <property type="match status" value="1"/>
</dbReference>
<keyword evidence="8" id="KW-0963">Cytoplasm</keyword>
<evidence type="ECO:0000256" key="2">
    <source>
        <dbReference type="ARBA" id="ARBA00022741"/>
    </source>
</evidence>
<dbReference type="GO" id="GO:0003723">
    <property type="term" value="F:RNA binding"/>
    <property type="evidence" value="ECO:0007669"/>
    <property type="project" value="UniProtKB-KW"/>
</dbReference>
<dbReference type="Pfam" id="PF00579">
    <property type="entry name" value="tRNA-synt_1b"/>
    <property type="match status" value="1"/>
</dbReference>
<dbReference type="PROSITE" id="PS50889">
    <property type="entry name" value="S4"/>
    <property type="match status" value="1"/>
</dbReference>
<dbReference type="GO" id="GO:0005829">
    <property type="term" value="C:cytosol"/>
    <property type="evidence" value="ECO:0007669"/>
    <property type="project" value="TreeGrafter"/>
</dbReference>
<comment type="caution">
    <text evidence="8">Lacks conserved residue(s) required for the propagation of feature annotation.</text>
</comment>
<dbReference type="Gene3D" id="3.40.50.620">
    <property type="entry name" value="HUPs"/>
    <property type="match status" value="1"/>
</dbReference>
<feature type="domain" description="Tyrosine--tRNA ligase SYY-like C-terminal" evidence="10">
    <location>
        <begin position="373"/>
        <end position="427"/>
    </location>
</feature>
<dbReference type="EMBL" id="CP045921">
    <property type="protein sequence ID" value="QHN42899.1"/>
    <property type="molecule type" value="Genomic_DNA"/>
</dbReference>
<keyword evidence="2 8" id="KW-0547">Nucleotide-binding</keyword>
<proteinExistence type="inferred from homology"/>
<dbReference type="InterPro" id="IPR036986">
    <property type="entry name" value="S4_RNA-bd_sf"/>
</dbReference>
<evidence type="ECO:0000256" key="3">
    <source>
        <dbReference type="ARBA" id="ARBA00022840"/>
    </source>
</evidence>
<evidence type="ECO:0000256" key="4">
    <source>
        <dbReference type="ARBA" id="ARBA00022884"/>
    </source>
</evidence>
<dbReference type="InterPro" id="IPR024088">
    <property type="entry name" value="Tyr-tRNA-ligase_bac-type"/>
</dbReference>
<dbReference type="CDD" id="cd00805">
    <property type="entry name" value="TyrRS_core"/>
    <property type="match status" value="1"/>
</dbReference>
<dbReference type="InterPro" id="IPR002305">
    <property type="entry name" value="aa-tRNA-synth_Ic"/>
</dbReference>
<dbReference type="Pfam" id="PF22421">
    <property type="entry name" value="SYY_C-terminal"/>
    <property type="match status" value="1"/>
</dbReference>